<evidence type="ECO:0000256" key="1">
    <source>
        <dbReference type="ARBA" id="ARBA00023015"/>
    </source>
</evidence>
<dbReference type="Gene3D" id="1.10.10.10">
    <property type="entry name" value="Winged helix-like DNA-binding domain superfamily/Winged helix DNA-binding domain"/>
    <property type="match status" value="1"/>
</dbReference>
<evidence type="ECO:0000256" key="2">
    <source>
        <dbReference type="ARBA" id="ARBA00023125"/>
    </source>
</evidence>
<dbReference type="SMART" id="SM00866">
    <property type="entry name" value="UTRA"/>
    <property type="match status" value="1"/>
</dbReference>
<organism evidence="5 6">
    <name type="scientific">Acrocarpospora corrugata</name>
    <dbReference type="NCBI Taxonomy" id="35763"/>
    <lineage>
        <taxon>Bacteria</taxon>
        <taxon>Bacillati</taxon>
        <taxon>Actinomycetota</taxon>
        <taxon>Actinomycetes</taxon>
        <taxon>Streptosporangiales</taxon>
        <taxon>Streptosporangiaceae</taxon>
        <taxon>Acrocarpospora</taxon>
    </lineage>
</organism>
<dbReference type="Proteomes" id="UP000334990">
    <property type="component" value="Unassembled WGS sequence"/>
</dbReference>
<keyword evidence="6" id="KW-1185">Reference proteome</keyword>
<protein>
    <submittedName>
        <fullName evidence="5">Putative HTH-type transcriptional regulator YmfC</fullName>
    </submittedName>
</protein>
<evidence type="ECO:0000256" key="3">
    <source>
        <dbReference type="ARBA" id="ARBA00023163"/>
    </source>
</evidence>
<dbReference type="InterPro" id="IPR028978">
    <property type="entry name" value="Chorismate_lyase_/UTRA_dom_sf"/>
</dbReference>
<dbReference type="Pfam" id="PF07702">
    <property type="entry name" value="UTRA"/>
    <property type="match status" value="1"/>
</dbReference>
<feature type="domain" description="HTH gntR-type" evidence="4">
    <location>
        <begin position="1"/>
        <end position="34"/>
    </location>
</feature>
<evidence type="ECO:0000259" key="4">
    <source>
        <dbReference type="PROSITE" id="PS50949"/>
    </source>
</evidence>
<dbReference type="GO" id="GO:0045892">
    <property type="term" value="P:negative regulation of DNA-templated transcription"/>
    <property type="evidence" value="ECO:0007669"/>
    <property type="project" value="TreeGrafter"/>
</dbReference>
<keyword evidence="1" id="KW-0805">Transcription regulation</keyword>
<name>A0A5M3VXX2_9ACTN</name>
<dbReference type="InterPro" id="IPR050679">
    <property type="entry name" value="Bact_HTH_transcr_reg"/>
</dbReference>
<dbReference type="SUPFAM" id="SSF64288">
    <property type="entry name" value="Chorismate lyase-like"/>
    <property type="match status" value="1"/>
</dbReference>
<sequence>MGVSRTSLREAVQQLELDGLLIRRHGHGTFVRSSPLLQSGLNVNQSASQLIRAHGMVPGTRNQTVRPATLSAHEAGRLAMKPDDPIVVLERVRTADGRNVVFTRDLIPPALLAAAGVEMAELLDENMSLYHFYAVRLGVSVIDGTAWIRPDLAGKAIAEMLGTAPGTEMLVIEQLDRDAGEKPVLLSREHYVADAFEFVIHRRGPALSGRPQLPDR</sequence>
<dbReference type="InterPro" id="IPR000524">
    <property type="entry name" value="Tscrpt_reg_HTH_GntR"/>
</dbReference>
<dbReference type="InterPro" id="IPR011663">
    <property type="entry name" value="UTRA"/>
</dbReference>
<keyword evidence="2" id="KW-0238">DNA-binding</keyword>
<comment type="caution">
    <text evidence="5">The sequence shown here is derived from an EMBL/GenBank/DDBJ whole genome shotgun (WGS) entry which is preliminary data.</text>
</comment>
<gene>
    <name evidence="5" type="primary">ymfC_2</name>
    <name evidence="5" type="ORF">Acor_37810</name>
</gene>
<proteinExistence type="predicted"/>
<dbReference type="GO" id="GO:0003677">
    <property type="term" value="F:DNA binding"/>
    <property type="evidence" value="ECO:0007669"/>
    <property type="project" value="UniProtKB-KW"/>
</dbReference>
<dbReference type="EMBL" id="BLAD01000052">
    <property type="protein sequence ID" value="GES01717.1"/>
    <property type="molecule type" value="Genomic_DNA"/>
</dbReference>
<dbReference type="Pfam" id="PF00392">
    <property type="entry name" value="GntR"/>
    <property type="match status" value="1"/>
</dbReference>
<dbReference type="InterPro" id="IPR036388">
    <property type="entry name" value="WH-like_DNA-bd_sf"/>
</dbReference>
<dbReference type="PANTHER" id="PTHR44846:SF17">
    <property type="entry name" value="GNTR-FAMILY TRANSCRIPTIONAL REGULATOR"/>
    <property type="match status" value="1"/>
</dbReference>
<accession>A0A5M3VXX2</accession>
<dbReference type="GO" id="GO:0003700">
    <property type="term" value="F:DNA-binding transcription factor activity"/>
    <property type="evidence" value="ECO:0007669"/>
    <property type="project" value="InterPro"/>
</dbReference>
<dbReference type="PROSITE" id="PS50949">
    <property type="entry name" value="HTH_GNTR"/>
    <property type="match status" value="1"/>
</dbReference>
<dbReference type="AlphaFoldDB" id="A0A5M3VXX2"/>
<keyword evidence="3" id="KW-0804">Transcription</keyword>
<dbReference type="PANTHER" id="PTHR44846">
    <property type="entry name" value="MANNOSYL-D-GLYCERATE TRANSPORT/METABOLISM SYSTEM REPRESSOR MNGR-RELATED"/>
    <property type="match status" value="1"/>
</dbReference>
<evidence type="ECO:0000313" key="5">
    <source>
        <dbReference type="EMBL" id="GES01717.1"/>
    </source>
</evidence>
<reference evidence="5 6" key="1">
    <citation type="submission" date="2019-10" db="EMBL/GenBank/DDBJ databases">
        <title>Whole genome shotgun sequence of Acrocarpospora corrugata NBRC 13972.</title>
        <authorList>
            <person name="Ichikawa N."/>
            <person name="Kimura A."/>
            <person name="Kitahashi Y."/>
            <person name="Komaki H."/>
            <person name="Oguchi A."/>
        </authorList>
    </citation>
    <scope>NUCLEOTIDE SEQUENCE [LARGE SCALE GENOMIC DNA]</scope>
    <source>
        <strain evidence="5 6">NBRC 13972</strain>
    </source>
</reference>
<evidence type="ECO:0000313" key="6">
    <source>
        <dbReference type="Proteomes" id="UP000334990"/>
    </source>
</evidence>
<dbReference type="Gene3D" id="3.40.1410.10">
    <property type="entry name" value="Chorismate lyase-like"/>
    <property type="match status" value="1"/>
</dbReference>